<keyword evidence="2 6" id="KW-0489">Methyltransferase</keyword>
<dbReference type="InterPro" id="IPR029063">
    <property type="entry name" value="SAM-dependent_MTases_sf"/>
</dbReference>
<proteinExistence type="inferred from homology"/>
<dbReference type="Gene3D" id="3.40.50.150">
    <property type="entry name" value="Vaccinia Virus protein VP39"/>
    <property type="match status" value="1"/>
</dbReference>
<evidence type="ECO:0000259" key="5">
    <source>
        <dbReference type="Pfam" id="PF10017"/>
    </source>
</evidence>
<dbReference type="InterPro" id="IPR019257">
    <property type="entry name" value="MeTrfase_dom"/>
</dbReference>
<dbReference type="PIRSF" id="PIRSF018005">
    <property type="entry name" value="UCP018005"/>
    <property type="match status" value="1"/>
</dbReference>
<gene>
    <name evidence="6" type="ORF">BDV26DRAFT_281625</name>
</gene>
<evidence type="ECO:0000256" key="3">
    <source>
        <dbReference type="ARBA" id="ARBA00022679"/>
    </source>
</evidence>
<evidence type="ECO:0000313" key="6">
    <source>
        <dbReference type="EMBL" id="KAE8377793.1"/>
    </source>
</evidence>
<evidence type="ECO:0000256" key="2">
    <source>
        <dbReference type="ARBA" id="ARBA00022603"/>
    </source>
</evidence>
<accession>A0A5N7B7Q9</accession>
<dbReference type="InterPro" id="IPR017805">
    <property type="entry name" value="SAM_MeTrfase_EasF-type_put"/>
</dbReference>
<sequence length="326" mass="36445">MSRSLGNIRELRKGLTAMPRRLPSLCAWDKEGLQLFEQITHNKHYYPFYAEKAVLQQSINTILDAIPPNSTILELGSGSLEKTGVILEALDRTQRTVDYYALDICPEELDRTLSVIQRRLSPNSCVRCHPLVSTYEDSISWVAKNQALDSQTLTVLWLGSSIANETPNAIRHLLGGFESAKHGSNLAAMQFLVGLDGCKDIAKINNAYDTPDGLSRKFALNSLQHANNLAGYELFHAADWVFRGFWDSQQSRYNTCIAPTKDVTVALGNELIHIPAMELVHVISSRKIGTDQLRKILVDTGFELMETWMHPEVAYGFLSYDALSGM</sequence>
<evidence type="ECO:0000256" key="1">
    <source>
        <dbReference type="ARBA" id="ARBA00008361"/>
    </source>
</evidence>
<organism evidence="6 7">
    <name type="scientific">Aspergillus bertholletiae</name>
    <dbReference type="NCBI Taxonomy" id="1226010"/>
    <lineage>
        <taxon>Eukaryota</taxon>
        <taxon>Fungi</taxon>
        <taxon>Dikarya</taxon>
        <taxon>Ascomycota</taxon>
        <taxon>Pezizomycotina</taxon>
        <taxon>Eurotiomycetes</taxon>
        <taxon>Eurotiomycetidae</taxon>
        <taxon>Eurotiales</taxon>
        <taxon>Aspergillaceae</taxon>
        <taxon>Aspergillus</taxon>
        <taxon>Aspergillus subgen. Circumdati</taxon>
    </lineage>
</organism>
<dbReference type="InterPro" id="IPR051128">
    <property type="entry name" value="EgtD_Methyltrsf_superfamily"/>
</dbReference>
<name>A0A5N7B7Q9_9EURO</name>
<keyword evidence="4" id="KW-0949">S-adenosyl-L-methionine</keyword>
<dbReference type="SUPFAM" id="SSF53335">
    <property type="entry name" value="S-adenosyl-L-methionine-dependent methyltransferases"/>
    <property type="match status" value="1"/>
</dbReference>
<evidence type="ECO:0000313" key="7">
    <source>
        <dbReference type="Proteomes" id="UP000326198"/>
    </source>
</evidence>
<protein>
    <submittedName>
        <fullName evidence="6">Histidine-specific methyltransferase</fullName>
    </submittedName>
</protein>
<evidence type="ECO:0000256" key="4">
    <source>
        <dbReference type="ARBA" id="ARBA00022691"/>
    </source>
</evidence>
<dbReference type="GO" id="GO:0032259">
    <property type="term" value="P:methylation"/>
    <property type="evidence" value="ECO:0007669"/>
    <property type="project" value="UniProtKB-KW"/>
</dbReference>
<dbReference type="Pfam" id="PF10017">
    <property type="entry name" value="Methyltransf_33"/>
    <property type="match status" value="1"/>
</dbReference>
<dbReference type="GO" id="GO:0008168">
    <property type="term" value="F:methyltransferase activity"/>
    <property type="evidence" value="ECO:0007669"/>
    <property type="project" value="UniProtKB-KW"/>
</dbReference>
<dbReference type="InterPro" id="IPR017804">
    <property type="entry name" value="MeTrfase_EgtD-like"/>
</dbReference>
<comment type="similarity">
    <text evidence="1">Belongs to the methyltransferase superfamily.</text>
</comment>
<keyword evidence="7" id="KW-1185">Reference proteome</keyword>
<dbReference type="Proteomes" id="UP000326198">
    <property type="component" value="Unassembled WGS sequence"/>
</dbReference>
<keyword evidence="3 6" id="KW-0808">Transferase</keyword>
<dbReference type="EMBL" id="ML736218">
    <property type="protein sequence ID" value="KAE8377793.1"/>
    <property type="molecule type" value="Genomic_DNA"/>
</dbReference>
<reference evidence="6 7" key="1">
    <citation type="submission" date="2019-04" db="EMBL/GenBank/DDBJ databases">
        <title>Friends and foes A comparative genomics studyof 23 Aspergillus species from section Flavi.</title>
        <authorList>
            <consortium name="DOE Joint Genome Institute"/>
            <person name="Kjaerbolling I."/>
            <person name="Vesth T."/>
            <person name="Frisvad J.C."/>
            <person name="Nybo J.L."/>
            <person name="Theobald S."/>
            <person name="Kildgaard S."/>
            <person name="Isbrandt T."/>
            <person name="Kuo A."/>
            <person name="Sato A."/>
            <person name="Lyhne E.K."/>
            <person name="Kogle M.E."/>
            <person name="Wiebenga A."/>
            <person name="Kun R.S."/>
            <person name="Lubbers R.J."/>
            <person name="Makela M.R."/>
            <person name="Barry K."/>
            <person name="Chovatia M."/>
            <person name="Clum A."/>
            <person name="Daum C."/>
            <person name="Haridas S."/>
            <person name="He G."/>
            <person name="LaButti K."/>
            <person name="Lipzen A."/>
            <person name="Mondo S."/>
            <person name="Riley R."/>
            <person name="Salamov A."/>
            <person name="Simmons B.A."/>
            <person name="Magnuson J.K."/>
            <person name="Henrissat B."/>
            <person name="Mortensen U.H."/>
            <person name="Larsen T.O."/>
            <person name="Devries R.P."/>
            <person name="Grigoriev I.V."/>
            <person name="Machida M."/>
            <person name="Baker S.E."/>
            <person name="Andersen M.R."/>
        </authorList>
    </citation>
    <scope>NUCLEOTIDE SEQUENCE [LARGE SCALE GENOMIC DNA]</scope>
    <source>
        <strain evidence="6 7">IBT 29228</strain>
    </source>
</reference>
<dbReference type="NCBIfam" id="TIGR03439">
    <property type="entry name" value="methyl_EasF"/>
    <property type="match status" value="1"/>
</dbReference>
<dbReference type="PANTHER" id="PTHR43397">
    <property type="entry name" value="ERGOTHIONEINE BIOSYNTHESIS PROTEIN 1"/>
    <property type="match status" value="1"/>
</dbReference>
<dbReference type="OrthoDB" id="659at2759"/>
<dbReference type="AlphaFoldDB" id="A0A5N7B7Q9"/>
<dbReference type="PANTHER" id="PTHR43397:SF2">
    <property type="entry name" value="HISTIDINE-SPECIFIC METHYLTRANSFERASE SAM-DEPENDENT DOMAIN-CONTAINING PROTEIN"/>
    <property type="match status" value="1"/>
</dbReference>
<feature type="domain" description="Histidine-specific methyltransferase SAM-dependent" evidence="5">
    <location>
        <begin position="10"/>
        <end position="317"/>
    </location>
</feature>